<sequence>MIQLMLELASYLKNNLYGEHFHTKTTACTIMGLLTQFFAIAQYAWMAIMSFDIWMTIRSVTPMSPRSKGKTQFTVYCCVGFLIPTICTSISALIETQF</sequence>
<dbReference type="AlphaFoldDB" id="A0A8J2M141"/>
<evidence type="ECO:0000256" key="3">
    <source>
        <dbReference type="ARBA" id="ARBA00022989"/>
    </source>
</evidence>
<organism evidence="7 8">
    <name type="scientific">Allacma fusca</name>
    <dbReference type="NCBI Taxonomy" id="39272"/>
    <lineage>
        <taxon>Eukaryota</taxon>
        <taxon>Metazoa</taxon>
        <taxon>Ecdysozoa</taxon>
        <taxon>Arthropoda</taxon>
        <taxon>Hexapoda</taxon>
        <taxon>Collembola</taxon>
        <taxon>Symphypleona</taxon>
        <taxon>Sminthuridae</taxon>
        <taxon>Allacma</taxon>
    </lineage>
</organism>
<proteinExistence type="predicted"/>
<comment type="caution">
    <text evidence="7">The sequence shown here is derived from an EMBL/GenBank/DDBJ whole genome shotgun (WGS) entry which is preliminary data.</text>
</comment>
<dbReference type="Pfam" id="PF00002">
    <property type="entry name" value="7tm_2"/>
    <property type="match status" value="1"/>
</dbReference>
<dbReference type="EMBL" id="CAJVCH010561612">
    <property type="protein sequence ID" value="CAG7831695.1"/>
    <property type="molecule type" value="Genomic_DNA"/>
</dbReference>
<dbReference type="InterPro" id="IPR017981">
    <property type="entry name" value="GPCR_2-like_7TM"/>
</dbReference>
<dbReference type="InterPro" id="IPR051384">
    <property type="entry name" value="Mth_GPCR"/>
</dbReference>
<dbReference type="InterPro" id="IPR000832">
    <property type="entry name" value="GPCR_2_secretin-like"/>
</dbReference>
<keyword evidence="2 5" id="KW-0812">Transmembrane</keyword>
<dbReference type="OrthoDB" id="6134459at2759"/>
<dbReference type="GO" id="GO:0005886">
    <property type="term" value="C:plasma membrane"/>
    <property type="evidence" value="ECO:0007669"/>
    <property type="project" value="TreeGrafter"/>
</dbReference>
<evidence type="ECO:0000256" key="4">
    <source>
        <dbReference type="ARBA" id="ARBA00023136"/>
    </source>
</evidence>
<evidence type="ECO:0000256" key="5">
    <source>
        <dbReference type="SAM" id="Phobius"/>
    </source>
</evidence>
<dbReference type="Proteomes" id="UP000708208">
    <property type="component" value="Unassembled WGS sequence"/>
</dbReference>
<keyword evidence="4 5" id="KW-0472">Membrane</keyword>
<feature type="transmembrane region" description="Helical" evidence="5">
    <location>
        <begin position="73"/>
        <end position="94"/>
    </location>
</feature>
<protein>
    <recommendedName>
        <fullName evidence="6">G-protein coupled receptors family 2 profile 2 domain-containing protein</fullName>
    </recommendedName>
</protein>
<dbReference type="PANTHER" id="PTHR47154">
    <property type="entry name" value="G-PROTEIN COUPLED RECEPTOR MTH-RELATED"/>
    <property type="match status" value="1"/>
</dbReference>
<evidence type="ECO:0000313" key="8">
    <source>
        <dbReference type="Proteomes" id="UP000708208"/>
    </source>
</evidence>
<keyword evidence="8" id="KW-1185">Reference proteome</keyword>
<evidence type="ECO:0000256" key="1">
    <source>
        <dbReference type="ARBA" id="ARBA00004141"/>
    </source>
</evidence>
<dbReference type="PROSITE" id="PS50261">
    <property type="entry name" value="G_PROTEIN_RECEP_F2_4"/>
    <property type="match status" value="1"/>
</dbReference>
<comment type="subcellular location">
    <subcellularLocation>
        <location evidence="1">Membrane</location>
        <topology evidence="1">Multi-pass membrane protein</topology>
    </subcellularLocation>
</comment>
<evidence type="ECO:0000313" key="7">
    <source>
        <dbReference type="EMBL" id="CAG7831695.1"/>
    </source>
</evidence>
<name>A0A8J2M141_9HEXA</name>
<dbReference type="PANTHER" id="PTHR47154:SF2">
    <property type="entry name" value="G-PROTEIN COUPLED RECEPTOR MTH-RELATED"/>
    <property type="match status" value="1"/>
</dbReference>
<feature type="non-terminal residue" evidence="7">
    <location>
        <position position="98"/>
    </location>
</feature>
<dbReference type="GO" id="GO:0007166">
    <property type="term" value="P:cell surface receptor signaling pathway"/>
    <property type="evidence" value="ECO:0007669"/>
    <property type="project" value="InterPro"/>
</dbReference>
<evidence type="ECO:0000259" key="6">
    <source>
        <dbReference type="PROSITE" id="PS50261"/>
    </source>
</evidence>
<evidence type="ECO:0000256" key="2">
    <source>
        <dbReference type="ARBA" id="ARBA00022692"/>
    </source>
</evidence>
<feature type="transmembrane region" description="Helical" evidence="5">
    <location>
        <begin position="40"/>
        <end position="61"/>
    </location>
</feature>
<keyword evidence="3 5" id="KW-1133">Transmembrane helix</keyword>
<feature type="domain" description="G-protein coupled receptors family 2 profile 2" evidence="6">
    <location>
        <begin position="1"/>
        <end position="98"/>
    </location>
</feature>
<gene>
    <name evidence="7" type="ORF">AFUS01_LOCUS41422</name>
</gene>
<accession>A0A8J2M141</accession>
<dbReference type="GO" id="GO:0008528">
    <property type="term" value="F:G protein-coupled peptide receptor activity"/>
    <property type="evidence" value="ECO:0007669"/>
    <property type="project" value="TreeGrafter"/>
</dbReference>
<reference evidence="7" key="1">
    <citation type="submission" date="2021-06" db="EMBL/GenBank/DDBJ databases">
        <authorList>
            <person name="Hodson N. C."/>
            <person name="Mongue J. A."/>
            <person name="Jaron S. K."/>
        </authorList>
    </citation>
    <scope>NUCLEOTIDE SEQUENCE</scope>
</reference>